<dbReference type="GO" id="GO:0005507">
    <property type="term" value="F:copper ion binding"/>
    <property type="evidence" value="ECO:0007669"/>
    <property type="project" value="TreeGrafter"/>
</dbReference>
<protein>
    <recommendedName>
        <fullName evidence="15">Purine nucleoside phosphorylase</fullName>
    </recommendedName>
</protein>
<dbReference type="InterPro" id="IPR003730">
    <property type="entry name" value="Cu_polyphenol_OxRdtase"/>
</dbReference>
<accession>A0A9Q2HG49</accession>
<comment type="similarity">
    <text evidence="5">Belongs to the purine nucleoside phosphorylase YfiH/LACC1 family.</text>
</comment>
<dbReference type="Gene3D" id="3.60.140.10">
    <property type="entry name" value="CNF1/YfiH-like putative cysteine hydrolases"/>
    <property type="match status" value="1"/>
</dbReference>
<keyword evidence="6" id="KW-0808">Transferase</keyword>
<evidence type="ECO:0000256" key="4">
    <source>
        <dbReference type="ARBA" id="ARBA00003215"/>
    </source>
</evidence>
<gene>
    <name evidence="13" type="ORF">HNQ45_001044</name>
</gene>
<reference evidence="13 14" key="1">
    <citation type="submission" date="2020-08" db="EMBL/GenBank/DDBJ databases">
        <title>Genomic Encyclopedia of Type Strains, Phase IV (KMG-IV): sequencing the most valuable type-strain genomes for metagenomic binning, comparative biology and taxonomic classification.</title>
        <authorList>
            <person name="Goeker M."/>
        </authorList>
    </citation>
    <scope>NUCLEOTIDE SEQUENCE [LARGE SCALE GENOMIC DNA]</scope>
    <source>
        <strain evidence="13 14">DSM 19163</strain>
    </source>
</reference>
<evidence type="ECO:0000256" key="2">
    <source>
        <dbReference type="ARBA" id="ARBA00001947"/>
    </source>
</evidence>
<evidence type="ECO:0000256" key="10">
    <source>
        <dbReference type="ARBA" id="ARBA00047989"/>
    </source>
</evidence>
<evidence type="ECO:0000313" key="14">
    <source>
        <dbReference type="Proteomes" id="UP000579136"/>
    </source>
</evidence>
<comment type="caution">
    <text evidence="13">The sequence shown here is derived from an EMBL/GenBank/DDBJ whole genome shotgun (WGS) entry which is preliminary data.</text>
</comment>
<evidence type="ECO:0000256" key="3">
    <source>
        <dbReference type="ARBA" id="ARBA00001973"/>
    </source>
</evidence>
<evidence type="ECO:0000256" key="12">
    <source>
        <dbReference type="ARBA" id="ARBA00049893"/>
    </source>
</evidence>
<keyword evidence="8" id="KW-0378">Hydrolase</keyword>
<organism evidence="13 14">
    <name type="scientific">Nosocomiicoccus ampullae</name>
    <dbReference type="NCBI Taxonomy" id="489910"/>
    <lineage>
        <taxon>Bacteria</taxon>
        <taxon>Bacillati</taxon>
        <taxon>Bacillota</taxon>
        <taxon>Bacilli</taxon>
        <taxon>Bacillales</taxon>
        <taxon>Staphylococcaceae</taxon>
        <taxon>Nosocomiicoccus</taxon>
    </lineage>
</organism>
<dbReference type="PANTHER" id="PTHR30616">
    <property type="entry name" value="UNCHARACTERIZED PROTEIN YFIH"/>
    <property type="match status" value="1"/>
</dbReference>
<comment type="catalytic activity">
    <reaction evidence="12">
        <text>S-methyl-5'-thioadenosine + phosphate = 5-(methylsulfanyl)-alpha-D-ribose 1-phosphate + adenine</text>
        <dbReference type="Rhea" id="RHEA:11852"/>
        <dbReference type="ChEBI" id="CHEBI:16708"/>
        <dbReference type="ChEBI" id="CHEBI:17509"/>
        <dbReference type="ChEBI" id="CHEBI:43474"/>
        <dbReference type="ChEBI" id="CHEBI:58533"/>
        <dbReference type="EC" id="2.4.2.28"/>
    </reaction>
    <physiologicalReaction direction="left-to-right" evidence="12">
        <dbReference type="Rhea" id="RHEA:11853"/>
    </physiologicalReaction>
</comment>
<dbReference type="AlphaFoldDB" id="A0A9Q2HG49"/>
<keyword evidence="14" id="KW-1185">Reference proteome</keyword>
<dbReference type="EMBL" id="JACHHF010000005">
    <property type="protein sequence ID" value="MBB5176157.1"/>
    <property type="molecule type" value="Genomic_DNA"/>
</dbReference>
<comment type="catalytic activity">
    <reaction evidence="1">
        <text>inosine + phosphate = alpha-D-ribose 1-phosphate + hypoxanthine</text>
        <dbReference type="Rhea" id="RHEA:27646"/>
        <dbReference type="ChEBI" id="CHEBI:17368"/>
        <dbReference type="ChEBI" id="CHEBI:17596"/>
        <dbReference type="ChEBI" id="CHEBI:43474"/>
        <dbReference type="ChEBI" id="CHEBI:57720"/>
        <dbReference type="EC" id="2.4.2.1"/>
    </reaction>
    <physiologicalReaction direction="left-to-right" evidence="1">
        <dbReference type="Rhea" id="RHEA:27647"/>
    </physiologicalReaction>
</comment>
<comment type="catalytic activity">
    <reaction evidence="11">
        <text>adenosine + phosphate = alpha-D-ribose 1-phosphate + adenine</text>
        <dbReference type="Rhea" id="RHEA:27642"/>
        <dbReference type="ChEBI" id="CHEBI:16335"/>
        <dbReference type="ChEBI" id="CHEBI:16708"/>
        <dbReference type="ChEBI" id="CHEBI:43474"/>
        <dbReference type="ChEBI" id="CHEBI:57720"/>
        <dbReference type="EC" id="2.4.2.1"/>
    </reaction>
    <physiologicalReaction direction="left-to-right" evidence="11">
        <dbReference type="Rhea" id="RHEA:27643"/>
    </physiologicalReaction>
</comment>
<sequence length="256" mass="29165">MFKNHKYYVGHHSDDLVFGYTKRTNGISNYPSESFNMALYIGDDSTNVHHHQSLLSEEIGFDRESFVMPVQGHDNHVYEVTKNDCGTNIDILTDNIHNIDALYTYDRDVLLAMNYADCTPIYIYSVENSFIGLVHAGWKGTKKEVLKKLLDHYDGDLNDLRVVIGVTINSDYYEVDDNVINETFKVPDHAVKRIGDGKYLLDLKAVNKTEALEYGIKEEHIHVTPLGTESDDFFSFRLEKGNTGRALGFIGRKTID</sequence>
<dbReference type="PANTHER" id="PTHR30616:SF2">
    <property type="entry name" value="PURINE NUCLEOSIDE PHOSPHORYLASE LACC1"/>
    <property type="match status" value="1"/>
</dbReference>
<proteinExistence type="inferred from homology"/>
<dbReference type="RefSeq" id="WP_183674145.1">
    <property type="nucleotide sequence ID" value="NZ_CBCRYX010000004.1"/>
</dbReference>
<comment type="function">
    <text evidence="4">Purine nucleoside enzyme that catalyzes the phosphorolysis of adenosine and inosine nucleosides, yielding D-ribose 1-phosphate and the respective free bases, adenine and hypoxanthine. Also catalyzes the phosphorolysis of S-methyl-5'-thioadenosine into adenine and S-methyl-5-thio-alpha-D-ribose 1-phosphate. Also has adenosine deaminase activity.</text>
</comment>
<dbReference type="CDD" id="cd16833">
    <property type="entry name" value="YfiH"/>
    <property type="match status" value="1"/>
</dbReference>
<comment type="catalytic activity">
    <reaction evidence="10">
        <text>adenosine + H2O + H(+) = inosine + NH4(+)</text>
        <dbReference type="Rhea" id="RHEA:24408"/>
        <dbReference type="ChEBI" id="CHEBI:15377"/>
        <dbReference type="ChEBI" id="CHEBI:15378"/>
        <dbReference type="ChEBI" id="CHEBI:16335"/>
        <dbReference type="ChEBI" id="CHEBI:17596"/>
        <dbReference type="ChEBI" id="CHEBI:28938"/>
        <dbReference type="EC" id="3.5.4.4"/>
    </reaction>
    <physiologicalReaction direction="left-to-right" evidence="10">
        <dbReference type="Rhea" id="RHEA:24409"/>
    </physiologicalReaction>
</comment>
<evidence type="ECO:0000256" key="9">
    <source>
        <dbReference type="ARBA" id="ARBA00022833"/>
    </source>
</evidence>
<evidence type="ECO:0000313" key="13">
    <source>
        <dbReference type="EMBL" id="MBB5176157.1"/>
    </source>
</evidence>
<evidence type="ECO:0000256" key="1">
    <source>
        <dbReference type="ARBA" id="ARBA00000553"/>
    </source>
</evidence>
<comment type="cofactor">
    <cofactor evidence="3">
        <name>Cu(2+)</name>
        <dbReference type="ChEBI" id="CHEBI:29036"/>
    </cofactor>
</comment>
<dbReference type="Proteomes" id="UP000579136">
    <property type="component" value="Unassembled WGS sequence"/>
</dbReference>
<evidence type="ECO:0000256" key="6">
    <source>
        <dbReference type="ARBA" id="ARBA00022679"/>
    </source>
</evidence>
<keyword evidence="7" id="KW-0479">Metal-binding</keyword>
<dbReference type="GO" id="GO:0016787">
    <property type="term" value="F:hydrolase activity"/>
    <property type="evidence" value="ECO:0007669"/>
    <property type="project" value="UniProtKB-KW"/>
</dbReference>
<evidence type="ECO:0000256" key="11">
    <source>
        <dbReference type="ARBA" id="ARBA00048968"/>
    </source>
</evidence>
<keyword evidence="9" id="KW-0862">Zinc</keyword>
<evidence type="ECO:0008006" key="15">
    <source>
        <dbReference type="Google" id="ProtNLM"/>
    </source>
</evidence>
<dbReference type="Pfam" id="PF02578">
    <property type="entry name" value="Cu-oxidase_4"/>
    <property type="match status" value="1"/>
</dbReference>
<dbReference type="InterPro" id="IPR038371">
    <property type="entry name" value="Cu_polyphenol_OxRdtase_sf"/>
</dbReference>
<name>A0A9Q2HG49_9STAP</name>
<evidence type="ECO:0000256" key="8">
    <source>
        <dbReference type="ARBA" id="ARBA00022801"/>
    </source>
</evidence>
<dbReference type="GO" id="GO:0017061">
    <property type="term" value="F:S-methyl-5-thioadenosine phosphorylase activity"/>
    <property type="evidence" value="ECO:0007669"/>
    <property type="project" value="UniProtKB-EC"/>
</dbReference>
<dbReference type="InterPro" id="IPR011324">
    <property type="entry name" value="Cytotoxic_necrot_fac-like_cat"/>
</dbReference>
<dbReference type="SUPFAM" id="SSF64438">
    <property type="entry name" value="CNF1/YfiH-like putative cysteine hydrolases"/>
    <property type="match status" value="1"/>
</dbReference>
<comment type="cofactor">
    <cofactor evidence="2">
        <name>Zn(2+)</name>
        <dbReference type="ChEBI" id="CHEBI:29105"/>
    </cofactor>
</comment>
<evidence type="ECO:0000256" key="7">
    <source>
        <dbReference type="ARBA" id="ARBA00022723"/>
    </source>
</evidence>
<evidence type="ECO:0000256" key="5">
    <source>
        <dbReference type="ARBA" id="ARBA00007353"/>
    </source>
</evidence>